<sequence length="574" mass="59410">MFRINKLTLAMTLFGVTALSGCGGSSDSSESEVTAPPPQTYIEIGGGGVKGPMAGADVTAHILNIQQQNLQGDEVSQGQTDSTAKIIDLTIPEDTNSPLLLTITADADTIDITTGNAPVISMVKTVITTQMLADGLEFYATPLTTMAVNLAQLNADKSNGVYGGNADGNVTQEEFLNALPIAANQVKSTLGFGLLDDIDIFSAAPLVTNEQTDNASLAKVAAYRAAIEATSAVIKNITENATENNTDVAVTTDQILDALVMDLADGSIDGNSGGEAITAFADVSNLSEMVTADPSSLFIPGTEIPITDIQTVLAEEVTVTGATSDTTGLTDGSIETTPEAAEVNPDIDGDGVVDEEDAFPQDPNETIDSDEDGIGNNADPDDDNDGVADSDDAFPLDDSESVDTDEDGIGNNADTDDDNDGVLDTDDAFPLDETESVDTDGDGIGNNADPDDDNDGVADTDDAFPLDEAETVDTDMDGIGNNADPDDDNDGVVDNDDAFPLDPEETSDADGDGVGDEADLDDDNDGVEDSIDNCPLVANPDQLDTDENGVGDSCQESTTGVFDTSKWDDGSTFQ</sequence>
<keyword evidence="6" id="KW-1185">Reference proteome</keyword>
<reference evidence="5" key="1">
    <citation type="submission" date="2022-01" db="EMBL/GenBank/DDBJ databases">
        <title>Whole genome-based taxonomy of the Shewanellaceae.</title>
        <authorList>
            <person name="Martin-Rodriguez A.J."/>
        </authorList>
    </citation>
    <scope>NUCLEOTIDE SEQUENCE</scope>
    <source>
        <strain evidence="5">DSM 16422</strain>
    </source>
</reference>
<proteinExistence type="predicted"/>
<dbReference type="PROSITE" id="PS51234">
    <property type="entry name" value="TSP3"/>
    <property type="match status" value="1"/>
</dbReference>
<evidence type="ECO:0000313" key="6">
    <source>
        <dbReference type="Proteomes" id="UP001139333"/>
    </source>
</evidence>
<comment type="caution">
    <text evidence="5">The sequence shown here is derived from an EMBL/GenBank/DDBJ whole genome shotgun (WGS) entry which is preliminary data.</text>
</comment>
<dbReference type="AlphaFoldDB" id="A0A9X1ZG42"/>
<dbReference type="PROSITE" id="PS51257">
    <property type="entry name" value="PROKAR_LIPOPROTEIN"/>
    <property type="match status" value="1"/>
</dbReference>
<dbReference type="Proteomes" id="UP001139333">
    <property type="component" value="Unassembled WGS sequence"/>
</dbReference>
<feature type="compositionally biased region" description="Acidic residues" evidence="3">
    <location>
        <begin position="449"/>
        <end position="476"/>
    </location>
</feature>
<dbReference type="InterPro" id="IPR003367">
    <property type="entry name" value="Thrombospondin_3-like_rpt"/>
</dbReference>
<dbReference type="PANTHER" id="PTHR10199">
    <property type="entry name" value="THROMBOSPONDIN"/>
    <property type="match status" value="1"/>
</dbReference>
<evidence type="ECO:0000256" key="2">
    <source>
        <dbReference type="ARBA" id="ARBA00022837"/>
    </source>
</evidence>
<protein>
    <submittedName>
        <fullName evidence="5">Thrombospondin type 3 repeat-containing protein</fullName>
    </submittedName>
</protein>
<feature type="compositionally biased region" description="Acidic residues" evidence="3">
    <location>
        <begin position="345"/>
        <end position="441"/>
    </location>
</feature>
<evidence type="ECO:0000256" key="3">
    <source>
        <dbReference type="SAM" id="MobiDB-lite"/>
    </source>
</evidence>
<dbReference type="GO" id="GO:0007155">
    <property type="term" value="P:cell adhesion"/>
    <property type="evidence" value="ECO:0007669"/>
    <property type="project" value="InterPro"/>
</dbReference>
<accession>A0A9X1ZG42</accession>
<organism evidence="5 6">
    <name type="scientific">Shewanella gaetbuli</name>
    <dbReference type="NCBI Taxonomy" id="220752"/>
    <lineage>
        <taxon>Bacteria</taxon>
        <taxon>Pseudomonadati</taxon>
        <taxon>Pseudomonadota</taxon>
        <taxon>Gammaproteobacteria</taxon>
        <taxon>Alteromonadales</taxon>
        <taxon>Shewanellaceae</taxon>
        <taxon>Shewanella</taxon>
    </lineage>
</organism>
<keyword evidence="1 4" id="KW-0732">Signal</keyword>
<evidence type="ECO:0000256" key="1">
    <source>
        <dbReference type="ARBA" id="ARBA00022729"/>
    </source>
</evidence>
<dbReference type="EMBL" id="JAKIKP010000002">
    <property type="protein sequence ID" value="MCL1141734.1"/>
    <property type="molecule type" value="Genomic_DNA"/>
</dbReference>
<dbReference type="Pfam" id="PF02412">
    <property type="entry name" value="TSP_3"/>
    <property type="match status" value="1"/>
</dbReference>
<feature type="compositionally biased region" description="Acidic residues" evidence="3">
    <location>
        <begin position="484"/>
        <end position="531"/>
    </location>
</feature>
<name>A0A9X1ZG42_9GAMM</name>
<feature type="chain" id="PRO_5040780109" evidence="4">
    <location>
        <begin position="21"/>
        <end position="574"/>
    </location>
</feature>
<evidence type="ECO:0000313" key="5">
    <source>
        <dbReference type="EMBL" id="MCL1141734.1"/>
    </source>
</evidence>
<dbReference type="PANTHER" id="PTHR10199:SF119">
    <property type="entry name" value="RE20510P"/>
    <property type="match status" value="1"/>
</dbReference>
<feature type="compositionally biased region" description="Basic and acidic residues" evidence="3">
    <location>
        <begin position="565"/>
        <end position="574"/>
    </location>
</feature>
<gene>
    <name evidence="5" type="ORF">L2672_03315</name>
</gene>
<dbReference type="SUPFAM" id="SSF103647">
    <property type="entry name" value="TSP type-3 repeat"/>
    <property type="match status" value="3"/>
</dbReference>
<dbReference type="RefSeq" id="WP_248994420.1">
    <property type="nucleotide sequence ID" value="NZ_JAKIKP010000002.1"/>
</dbReference>
<dbReference type="GO" id="GO:0005509">
    <property type="term" value="F:calcium ion binding"/>
    <property type="evidence" value="ECO:0007669"/>
    <property type="project" value="InterPro"/>
</dbReference>
<feature type="region of interest" description="Disordered" evidence="3">
    <location>
        <begin position="323"/>
        <end position="574"/>
    </location>
</feature>
<dbReference type="Gene3D" id="4.10.1080.10">
    <property type="entry name" value="TSP type-3 repeat"/>
    <property type="match status" value="2"/>
</dbReference>
<feature type="compositionally biased region" description="Polar residues" evidence="3">
    <location>
        <begin position="323"/>
        <end position="336"/>
    </location>
</feature>
<dbReference type="InterPro" id="IPR017897">
    <property type="entry name" value="Thrombospondin_3_rpt"/>
</dbReference>
<evidence type="ECO:0000256" key="4">
    <source>
        <dbReference type="SAM" id="SignalP"/>
    </source>
</evidence>
<keyword evidence="2" id="KW-0106">Calcium</keyword>
<feature type="signal peptide" evidence="4">
    <location>
        <begin position="1"/>
        <end position="20"/>
    </location>
</feature>
<dbReference type="InterPro" id="IPR028974">
    <property type="entry name" value="TSP_type-3_rpt"/>
</dbReference>